<dbReference type="AlphaFoldDB" id="Q2W8D7"/>
<name>Q2W8D7_PARM1</name>
<organism evidence="1 2">
    <name type="scientific">Paramagnetospirillum magneticum (strain ATCC 700264 / AMB-1)</name>
    <name type="common">Magnetospirillum magneticum</name>
    <dbReference type="NCBI Taxonomy" id="342108"/>
    <lineage>
        <taxon>Bacteria</taxon>
        <taxon>Pseudomonadati</taxon>
        <taxon>Pseudomonadota</taxon>
        <taxon>Alphaproteobacteria</taxon>
        <taxon>Rhodospirillales</taxon>
        <taxon>Magnetospirillaceae</taxon>
        <taxon>Paramagnetospirillum</taxon>
    </lineage>
</organism>
<proteinExistence type="predicted"/>
<reference evidence="1 2" key="1">
    <citation type="journal article" date="2005" name="DNA Res.">
        <title>Complete genome sequence of the facultative anaerobic magnetotactic bacterium Magnetospirillum sp. strain AMB-1.</title>
        <authorList>
            <person name="Matsunaga T."/>
            <person name="Okamura Y."/>
            <person name="Fukuda Y."/>
            <person name="Wahyudi A.T."/>
            <person name="Murase Y."/>
            <person name="Takeyama H."/>
        </authorList>
    </citation>
    <scope>NUCLEOTIDE SEQUENCE [LARGE SCALE GENOMIC DNA]</scope>
    <source>
        <strain evidence="2">ATCC 700264 / AMB-1</strain>
    </source>
</reference>
<dbReference type="EMBL" id="AP007255">
    <property type="protein sequence ID" value="BAE49888.1"/>
    <property type="molecule type" value="Genomic_DNA"/>
</dbReference>
<evidence type="ECO:0000313" key="1">
    <source>
        <dbReference type="EMBL" id="BAE49888.1"/>
    </source>
</evidence>
<protein>
    <submittedName>
        <fullName evidence="1">Uncharacterized protein</fullName>
    </submittedName>
</protein>
<dbReference type="HOGENOM" id="CLU_2753081_0_0_5"/>
<keyword evidence="2" id="KW-1185">Reference proteome</keyword>
<accession>Q2W8D7</accession>
<gene>
    <name evidence="1" type="ordered locus">amb1084</name>
</gene>
<dbReference type="Proteomes" id="UP000007058">
    <property type="component" value="Chromosome"/>
</dbReference>
<dbReference type="KEGG" id="mag:amb1084"/>
<sequence>MDAPAIVGVIRHEGEGRGCAGWLGTAMVFRRFMQVSGGLRVVATRVLAVLWKPGSATLQLMRKYHAGEIW</sequence>
<evidence type="ECO:0000313" key="2">
    <source>
        <dbReference type="Proteomes" id="UP000007058"/>
    </source>
</evidence>
<dbReference type="STRING" id="342108.amb1084"/>